<name>A0A9P7GDT8_9AGAR</name>
<dbReference type="EMBL" id="JABCKV010000038">
    <property type="protein sequence ID" value="KAG5645490.1"/>
    <property type="molecule type" value="Genomic_DNA"/>
</dbReference>
<evidence type="ECO:0000313" key="1">
    <source>
        <dbReference type="EMBL" id="KAG5645490.1"/>
    </source>
</evidence>
<accession>A0A9P7GDT8</accession>
<comment type="caution">
    <text evidence="1">The sequence shown here is derived from an EMBL/GenBank/DDBJ whole genome shotgun (WGS) entry which is preliminary data.</text>
</comment>
<sequence length="283" mass="32129">MTRIVIQEKRTTILPPKEVYRFIATDDSHLISRLQGVQFLKFQNISLGDIPPRLWSLIHNLDVKEVEVHRMSLDTSAIFRYICTLPALEAISISKSSIQVATPDIASLRPKLPLRIPFLDVSNLSRGVLDWFIAQEPLPPVHTFHSRASGAIDFRFFNYVRSVHFEGYLHPEEQAESRRFKDFMRITFTEISSSTLEKVSLTASLAIDETMLFFGIPDHVLLDIFSWGTTPGVLANVHGHALCDFLLSIRGLPPYQQPYMEQSLRKGPFASFASKGILSVKFL</sequence>
<evidence type="ECO:0000313" key="2">
    <source>
        <dbReference type="Proteomes" id="UP000775547"/>
    </source>
</evidence>
<gene>
    <name evidence="1" type="ORF">DXG03_005898</name>
</gene>
<dbReference type="OrthoDB" id="2977329at2759"/>
<organism evidence="1 2">
    <name type="scientific">Asterophora parasitica</name>
    <dbReference type="NCBI Taxonomy" id="117018"/>
    <lineage>
        <taxon>Eukaryota</taxon>
        <taxon>Fungi</taxon>
        <taxon>Dikarya</taxon>
        <taxon>Basidiomycota</taxon>
        <taxon>Agaricomycotina</taxon>
        <taxon>Agaricomycetes</taxon>
        <taxon>Agaricomycetidae</taxon>
        <taxon>Agaricales</taxon>
        <taxon>Tricholomatineae</taxon>
        <taxon>Lyophyllaceae</taxon>
        <taxon>Asterophora</taxon>
    </lineage>
</organism>
<protein>
    <submittedName>
        <fullName evidence="1">Uncharacterized protein</fullName>
    </submittedName>
</protein>
<dbReference type="Proteomes" id="UP000775547">
    <property type="component" value="Unassembled WGS sequence"/>
</dbReference>
<dbReference type="AlphaFoldDB" id="A0A9P7GDT8"/>
<proteinExistence type="predicted"/>
<reference evidence="1" key="1">
    <citation type="submission" date="2020-07" db="EMBL/GenBank/DDBJ databases">
        <authorList>
            <person name="Nieuwenhuis M."/>
            <person name="Van De Peppel L.J.J."/>
        </authorList>
    </citation>
    <scope>NUCLEOTIDE SEQUENCE</scope>
    <source>
        <strain evidence="1">AP01</strain>
        <tissue evidence="1">Mycelium</tissue>
    </source>
</reference>
<reference evidence="1" key="2">
    <citation type="submission" date="2021-10" db="EMBL/GenBank/DDBJ databases">
        <title>Phylogenomics reveals ancestral predisposition of the termite-cultivated fungus Termitomyces towards a domesticated lifestyle.</title>
        <authorList>
            <person name="Auxier B."/>
            <person name="Grum-Grzhimaylo A."/>
            <person name="Cardenas M.E."/>
            <person name="Lodge J.D."/>
            <person name="Laessoe T."/>
            <person name="Pedersen O."/>
            <person name="Smith M.E."/>
            <person name="Kuyper T.W."/>
            <person name="Franco-Molano E.A."/>
            <person name="Baroni T.J."/>
            <person name="Aanen D.K."/>
        </authorList>
    </citation>
    <scope>NUCLEOTIDE SEQUENCE</scope>
    <source>
        <strain evidence="1">AP01</strain>
        <tissue evidence="1">Mycelium</tissue>
    </source>
</reference>
<keyword evidence="2" id="KW-1185">Reference proteome</keyword>